<sequence length="191" mass="21955">MVQKRNLTKEKIIEVAFSLANEIGLNQVTFPKIAEKLDIKYPSLYNHFANMDDLKLKMTISLLNKLNSTLMQRLVGKSGEQAIREIAYVYRDFAFDNRTGYGLFMNIPSTENDDVKRLARETTGIIHQILKFYITDPTLLIHQGRALRSILHGFVSMNFLGYFQHPVNVDDSFDVMIDDFISSVSKTQKVE</sequence>
<evidence type="ECO:0000313" key="7">
    <source>
        <dbReference type="Proteomes" id="UP000094580"/>
    </source>
</evidence>
<reference evidence="6 7" key="1">
    <citation type="submission" date="2016-07" db="EMBL/GenBank/DDBJ databases">
        <authorList>
            <person name="Townsley L."/>
            <person name="Shank E.A."/>
        </authorList>
    </citation>
    <scope>NUCLEOTIDE SEQUENCE [LARGE SCALE GENOMIC DNA]</scope>
    <source>
        <strain evidence="6 7">CH01</strain>
    </source>
</reference>
<evidence type="ECO:0000256" key="1">
    <source>
        <dbReference type="ARBA" id="ARBA00023015"/>
    </source>
</evidence>
<keyword evidence="7" id="KW-1185">Reference proteome</keyword>
<comment type="caution">
    <text evidence="6">The sequence shown here is derived from an EMBL/GenBank/DDBJ whole genome shotgun (WGS) entry which is preliminary data.</text>
</comment>
<feature type="domain" description="HTH tetR-type" evidence="5">
    <location>
        <begin position="6"/>
        <end position="66"/>
    </location>
</feature>
<evidence type="ECO:0000313" key="6">
    <source>
        <dbReference type="EMBL" id="ODG90804.1"/>
    </source>
</evidence>
<protein>
    <submittedName>
        <fullName evidence="6">TetR family transcriptional regulator</fullName>
    </submittedName>
</protein>
<dbReference type="Pfam" id="PF13305">
    <property type="entry name" value="TetR_C_33"/>
    <property type="match status" value="1"/>
</dbReference>
<dbReference type="RefSeq" id="WP_069034668.1">
    <property type="nucleotide sequence ID" value="NZ_MDKC01000033.1"/>
</dbReference>
<proteinExistence type="predicted"/>
<dbReference type="InterPro" id="IPR025996">
    <property type="entry name" value="MT1864/Rv1816-like_C"/>
</dbReference>
<dbReference type="PROSITE" id="PS50977">
    <property type="entry name" value="HTH_TETR_2"/>
    <property type="match status" value="1"/>
</dbReference>
<dbReference type="Proteomes" id="UP000094580">
    <property type="component" value="Unassembled WGS sequence"/>
</dbReference>
<organism evidence="6 7">
    <name type="scientific">Gottfriedia luciferensis</name>
    <dbReference type="NCBI Taxonomy" id="178774"/>
    <lineage>
        <taxon>Bacteria</taxon>
        <taxon>Bacillati</taxon>
        <taxon>Bacillota</taxon>
        <taxon>Bacilli</taxon>
        <taxon>Bacillales</taxon>
        <taxon>Bacillaceae</taxon>
        <taxon>Gottfriedia</taxon>
    </lineage>
</organism>
<keyword evidence="2 4" id="KW-0238">DNA-binding</keyword>
<feature type="DNA-binding region" description="H-T-H motif" evidence="4">
    <location>
        <begin position="29"/>
        <end position="48"/>
    </location>
</feature>
<gene>
    <name evidence="6" type="ORF">BED47_10150</name>
</gene>
<dbReference type="InterPro" id="IPR036271">
    <property type="entry name" value="Tet_transcr_reg_TetR-rel_C_sf"/>
</dbReference>
<keyword evidence="1" id="KW-0805">Transcription regulation</keyword>
<dbReference type="Gene3D" id="1.10.10.60">
    <property type="entry name" value="Homeodomain-like"/>
    <property type="match status" value="1"/>
</dbReference>
<evidence type="ECO:0000256" key="2">
    <source>
        <dbReference type="ARBA" id="ARBA00023125"/>
    </source>
</evidence>
<evidence type="ECO:0000259" key="5">
    <source>
        <dbReference type="PROSITE" id="PS50977"/>
    </source>
</evidence>
<dbReference type="SUPFAM" id="SSF48498">
    <property type="entry name" value="Tetracyclin repressor-like, C-terminal domain"/>
    <property type="match status" value="1"/>
</dbReference>
<dbReference type="Pfam" id="PF00440">
    <property type="entry name" value="TetR_N"/>
    <property type="match status" value="1"/>
</dbReference>
<dbReference type="InterPro" id="IPR001647">
    <property type="entry name" value="HTH_TetR"/>
</dbReference>
<accession>A0ABX2ZQQ3</accession>
<dbReference type="Gene3D" id="1.10.357.10">
    <property type="entry name" value="Tetracycline Repressor, domain 2"/>
    <property type="match status" value="1"/>
</dbReference>
<name>A0ABX2ZQQ3_9BACI</name>
<dbReference type="EMBL" id="MDKC01000033">
    <property type="protein sequence ID" value="ODG90804.1"/>
    <property type="molecule type" value="Genomic_DNA"/>
</dbReference>
<dbReference type="SUPFAM" id="SSF46689">
    <property type="entry name" value="Homeodomain-like"/>
    <property type="match status" value="1"/>
</dbReference>
<evidence type="ECO:0000256" key="3">
    <source>
        <dbReference type="ARBA" id="ARBA00023163"/>
    </source>
</evidence>
<dbReference type="InterPro" id="IPR009057">
    <property type="entry name" value="Homeodomain-like_sf"/>
</dbReference>
<keyword evidence="3" id="KW-0804">Transcription</keyword>
<evidence type="ECO:0000256" key="4">
    <source>
        <dbReference type="PROSITE-ProRule" id="PRU00335"/>
    </source>
</evidence>